<protein>
    <submittedName>
        <fullName evidence="4">DUF1616 domain-containing protein</fullName>
    </submittedName>
</protein>
<keyword evidence="5" id="KW-1185">Reference proteome</keyword>
<evidence type="ECO:0000313" key="5">
    <source>
        <dbReference type="Proteomes" id="UP001596395"/>
    </source>
</evidence>
<feature type="transmembrane region" description="Helical" evidence="2">
    <location>
        <begin position="48"/>
        <end position="68"/>
    </location>
</feature>
<sequence>MADTSDWWLAIPKPVRTLPADLAAILALLVLTVVAVFVPGVRETPLRVVLGLPFVLFVPGYAFIAALFPEAGPDLEDTTTEADAPDRPNSTGADDEADDDAGGLREKLTTGPTNRDGGIDGIERVALSFGLSIAIVPLIGLALNFTPFGIRLVPIMVSLAAFTLAAVAVAARRRRELPVDDRFTVPYAAWFAAGRDELLNPDSRGDAALNVLLVASILLAAASVGYAVAVPKDGEQFSEFYVLTENETGALVADDYPTNYTASESKPVVVGVGNHEGRTENYTVVVALQRVELVDNETNVSVLEQRQLDSYTTRVADNETALRNVSITPTMTGEDLRVVFLLYAGDAPPDPTAENAYRELHLWVNVTEGTNATTSVPVEATGPGDWTRTTSSVHSDLRRMPGA</sequence>
<organism evidence="4 5">
    <name type="scientific">Halorubellus litoreus</name>
    <dbReference type="NCBI Taxonomy" id="755308"/>
    <lineage>
        <taxon>Archaea</taxon>
        <taxon>Methanobacteriati</taxon>
        <taxon>Methanobacteriota</taxon>
        <taxon>Stenosarchaea group</taxon>
        <taxon>Halobacteria</taxon>
        <taxon>Halobacteriales</taxon>
        <taxon>Halorubellaceae</taxon>
        <taxon>Halorubellus</taxon>
    </lineage>
</organism>
<reference evidence="4 5" key="1">
    <citation type="journal article" date="2019" name="Int. J. Syst. Evol. Microbiol.">
        <title>The Global Catalogue of Microorganisms (GCM) 10K type strain sequencing project: providing services to taxonomists for standard genome sequencing and annotation.</title>
        <authorList>
            <consortium name="The Broad Institute Genomics Platform"/>
            <consortium name="The Broad Institute Genome Sequencing Center for Infectious Disease"/>
            <person name="Wu L."/>
            <person name="Ma J."/>
        </authorList>
    </citation>
    <scope>NUCLEOTIDE SEQUENCE [LARGE SCALE GENOMIC DNA]</scope>
    <source>
        <strain evidence="4 5">GX26</strain>
    </source>
</reference>
<comment type="caution">
    <text evidence="4">The sequence shown here is derived from an EMBL/GenBank/DDBJ whole genome shotgun (WGS) entry which is preliminary data.</text>
</comment>
<keyword evidence="2" id="KW-0472">Membrane</keyword>
<dbReference type="AlphaFoldDB" id="A0ABD5VIA7"/>
<keyword evidence="2" id="KW-0812">Transmembrane</keyword>
<name>A0ABD5VIA7_9EURY</name>
<feature type="transmembrane region" description="Helical" evidence="2">
    <location>
        <begin position="207"/>
        <end position="229"/>
    </location>
</feature>
<feature type="transmembrane region" description="Helical" evidence="2">
    <location>
        <begin position="22"/>
        <end position="41"/>
    </location>
</feature>
<dbReference type="Pfam" id="PF07760">
    <property type="entry name" value="DUF1616"/>
    <property type="match status" value="1"/>
</dbReference>
<keyword evidence="2" id="KW-1133">Transmembrane helix</keyword>
<dbReference type="Proteomes" id="UP001596395">
    <property type="component" value="Unassembled WGS sequence"/>
</dbReference>
<feature type="region of interest" description="Disordered" evidence="1">
    <location>
        <begin position="75"/>
        <end position="115"/>
    </location>
</feature>
<evidence type="ECO:0000256" key="2">
    <source>
        <dbReference type="SAM" id="Phobius"/>
    </source>
</evidence>
<proteinExistence type="predicted"/>
<accession>A0ABD5VIA7</accession>
<feature type="domain" description="DUF1616" evidence="3">
    <location>
        <begin position="25"/>
        <end position="365"/>
    </location>
</feature>
<dbReference type="EMBL" id="JBHSXN010000003">
    <property type="protein sequence ID" value="MFC6954593.1"/>
    <property type="molecule type" value="Genomic_DNA"/>
</dbReference>
<evidence type="ECO:0000259" key="3">
    <source>
        <dbReference type="Pfam" id="PF07760"/>
    </source>
</evidence>
<gene>
    <name evidence="4" type="ORF">ACFQGB_17140</name>
</gene>
<dbReference type="RefSeq" id="WP_336351534.1">
    <property type="nucleotide sequence ID" value="NZ_JAZAQL010000003.1"/>
</dbReference>
<evidence type="ECO:0000313" key="4">
    <source>
        <dbReference type="EMBL" id="MFC6954593.1"/>
    </source>
</evidence>
<feature type="transmembrane region" description="Helical" evidence="2">
    <location>
        <begin position="152"/>
        <end position="171"/>
    </location>
</feature>
<feature type="transmembrane region" description="Helical" evidence="2">
    <location>
        <begin position="125"/>
        <end position="145"/>
    </location>
</feature>
<dbReference type="InterPro" id="IPR011674">
    <property type="entry name" value="DUF1616"/>
</dbReference>
<feature type="region of interest" description="Disordered" evidence="1">
    <location>
        <begin position="374"/>
        <end position="403"/>
    </location>
</feature>
<evidence type="ECO:0000256" key="1">
    <source>
        <dbReference type="SAM" id="MobiDB-lite"/>
    </source>
</evidence>